<dbReference type="OrthoDB" id="5422202at2"/>
<dbReference type="InterPro" id="IPR007139">
    <property type="entry name" value="DUF349"/>
</dbReference>
<sequence length="416" mass="47005">MGRMTSQEPQSFGRADADGTVHVRTSDGERTVGQVPDATPEEAMAFYTRRYAALETQVQLLADRIRSGRISPDEARKSIKTEREAILTANAVGDLEGLAARLDALTPLLEEQAQARKQAKAEQNEQTKQAKEEMVGQAEKIAAGNDWRGGVNKFRDLLEKWKALPRIDKATDDELWHRFSSARTTYTRRRKAQFAQQAEDREGARKTKEAIIAEAETLADSTEWGDTARSFRDLMQRWKAAGPAPREVDDKLWAKFRGLQDQFFDARNASMAEQDEQFRGNQAAKEELLDKAEAEVLPVKDLERSKAAYRRFLDAWAELGKVPRDAIKPLDNRVRALEKGIKEAEDEQWRRTDPEARERAEGTASMLNAQIAKLEKDLASYESRGDDKRAKEARASIETYRSWVDQAEKAAAEFSG</sequence>
<feature type="region of interest" description="Disordered" evidence="1">
    <location>
        <begin position="345"/>
        <end position="365"/>
    </location>
</feature>
<accession>A0A255EHM7</accession>
<evidence type="ECO:0000256" key="1">
    <source>
        <dbReference type="SAM" id="MobiDB-lite"/>
    </source>
</evidence>
<dbReference type="Pfam" id="PF03993">
    <property type="entry name" value="DUF349"/>
    <property type="match status" value="3"/>
</dbReference>
<gene>
    <name evidence="2" type="ORF">CGZ91_06025</name>
</gene>
<dbReference type="AlphaFoldDB" id="A0A255EHM7"/>
<proteinExistence type="predicted"/>
<dbReference type="Proteomes" id="UP000216300">
    <property type="component" value="Unassembled WGS sequence"/>
</dbReference>
<protein>
    <submittedName>
        <fullName evidence="2">DNA repair protein</fullName>
    </submittedName>
</protein>
<feature type="compositionally biased region" description="Basic and acidic residues" evidence="1">
    <location>
        <begin position="345"/>
        <end position="361"/>
    </location>
</feature>
<feature type="compositionally biased region" description="Basic and acidic residues" evidence="1">
    <location>
        <begin position="119"/>
        <end position="134"/>
    </location>
</feature>
<dbReference type="EMBL" id="NMVJ01000006">
    <property type="protein sequence ID" value="OYN91024.1"/>
    <property type="molecule type" value="Genomic_DNA"/>
</dbReference>
<name>A0A255EHM7_9ACTN</name>
<organism evidence="2 3">
    <name type="scientific">Parenemella sanctibonifatiensis</name>
    <dbReference type="NCBI Taxonomy" id="2016505"/>
    <lineage>
        <taxon>Bacteria</taxon>
        <taxon>Bacillati</taxon>
        <taxon>Actinomycetota</taxon>
        <taxon>Actinomycetes</taxon>
        <taxon>Propionibacteriales</taxon>
        <taxon>Propionibacteriaceae</taxon>
        <taxon>Parenemella</taxon>
    </lineage>
</organism>
<keyword evidence="3" id="KW-1185">Reference proteome</keyword>
<feature type="compositionally biased region" description="Polar residues" evidence="1">
    <location>
        <begin position="1"/>
        <end position="10"/>
    </location>
</feature>
<feature type="region of interest" description="Disordered" evidence="1">
    <location>
        <begin position="1"/>
        <end position="38"/>
    </location>
</feature>
<reference evidence="2 3" key="1">
    <citation type="submission" date="2017-07" db="EMBL/GenBank/DDBJ databases">
        <title>Draft whole genome sequences of clinical Proprionibacteriaceae strains.</title>
        <authorList>
            <person name="Bernier A.-M."/>
            <person name="Bernard K."/>
            <person name="Domingo M.-C."/>
        </authorList>
    </citation>
    <scope>NUCLEOTIDE SEQUENCE [LARGE SCALE GENOMIC DNA]</scope>
    <source>
        <strain evidence="2 3">NML 150081</strain>
    </source>
</reference>
<evidence type="ECO:0000313" key="3">
    <source>
        <dbReference type="Proteomes" id="UP000216300"/>
    </source>
</evidence>
<feature type="region of interest" description="Disordered" evidence="1">
    <location>
        <begin position="115"/>
        <end position="136"/>
    </location>
</feature>
<comment type="caution">
    <text evidence="2">The sequence shown here is derived from an EMBL/GenBank/DDBJ whole genome shotgun (WGS) entry which is preliminary data.</text>
</comment>
<evidence type="ECO:0000313" key="2">
    <source>
        <dbReference type="EMBL" id="OYN91024.1"/>
    </source>
</evidence>
<feature type="compositionally biased region" description="Basic and acidic residues" evidence="1">
    <location>
        <begin position="15"/>
        <end position="30"/>
    </location>
</feature>